<dbReference type="CDD" id="cd06257">
    <property type="entry name" value="DnaJ"/>
    <property type="match status" value="1"/>
</dbReference>
<dbReference type="PROSITE" id="PS00636">
    <property type="entry name" value="DNAJ_1"/>
    <property type="match status" value="1"/>
</dbReference>
<accession>A0AAW2YZC9</accession>
<sequence length="266" mass="31338">MAKQAKQTLYDILGIATNADLRAIKQAYYSSARIYHPDKFGMKSEKEKIIAEDKFKQIQHAYDILNDEHKKANYDASLATGEEYIDTDDSYTKSKHNQWRPEDTTDEEWLRFMQMFSETNTEKKVTFSFYNTLGKIHASEVCKKVVESNDYERRGVLAGSYGDIKDIDPPNYFEADRLLGDQFELPEHYEEEHYEKVRLSKQDVRKFWMSCFKSIVVLLFFSAICFTYAESRWRNGNNLQKAIHEHNERERLEKKNKSIMAKKITG</sequence>
<evidence type="ECO:0000259" key="2">
    <source>
        <dbReference type="PROSITE" id="PS50076"/>
    </source>
</evidence>
<gene>
    <name evidence="3" type="ORF">AKO1_011138</name>
</gene>
<evidence type="ECO:0000313" key="4">
    <source>
        <dbReference type="Proteomes" id="UP001431209"/>
    </source>
</evidence>
<dbReference type="InterPro" id="IPR018253">
    <property type="entry name" value="DnaJ_domain_CS"/>
</dbReference>
<dbReference type="EMBL" id="JAOPGA020000836">
    <property type="protein sequence ID" value="KAL0482236.1"/>
    <property type="molecule type" value="Genomic_DNA"/>
</dbReference>
<reference evidence="3 4" key="1">
    <citation type="submission" date="2024-03" db="EMBL/GenBank/DDBJ databases">
        <title>The Acrasis kona genome and developmental transcriptomes reveal deep origins of eukaryotic multicellular pathways.</title>
        <authorList>
            <person name="Sheikh S."/>
            <person name="Fu C.-J."/>
            <person name="Brown M.W."/>
            <person name="Baldauf S.L."/>
        </authorList>
    </citation>
    <scope>NUCLEOTIDE SEQUENCE [LARGE SCALE GENOMIC DNA]</scope>
    <source>
        <strain evidence="3 4">ATCC MYA-3509</strain>
    </source>
</reference>
<dbReference type="Pfam" id="PF00226">
    <property type="entry name" value="DnaJ"/>
    <property type="match status" value="1"/>
</dbReference>
<dbReference type="InterPro" id="IPR036869">
    <property type="entry name" value="J_dom_sf"/>
</dbReference>
<keyword evidence="1" id="KW-0812">Transmembrane</keyword>
<dbReference type="Gene3D" id="1.10.287.110">
    <property type="entry name" value="DnaJ domain"/>
    <property type="match status" value="1"/>
</dbReference>
<dbReference type="SUPFAM" id="SSF46565">
    <property type="entry name" value="Chaperone J-domain"/>
    <property type="match status" value="1"/>
</dbReference>
<keyword evidence="1" id="KW-1133">Transmembrane helix</keyword>
<dbReference type="SMART" id="SM00271">
    <property type="entry name" value="DnaJ"/>
    <property type="match status" value="1"/>
</dbReference>
<name>A0AAW2YZC9_9EUKA</name>
<evidence type="ECO:0000313" key="3">
    <source>
        <dbReference type="EMBL" id="KAL0482236.1"/>
    </source>
</evidence>
<keyword evidence="4" id="KW-1185">Reference proteome</keyword>
<feature type="transmembrane region" description="Helical" evidence="1">
    <location>
        <begin position="207"/>
        <end position="229"/>
    </location>
</feature>
<dbReference type="InterPro" id="IPR001623">
    <property type="entry name" value="DnaJ_domain"/>
</dbReference>
<dbReference type="InterPro" id="IPR050817">
    <property type="entry name" value="DjlA_DnaK_co-chaperone"/>
</dbReference>
<evidence type="ECO:0000256" key="1">
    <source>
        <dbReference type="SAM" id="Phobius"/>
    </source>
</evidence>
<dbReference type="PROSITE" id="PS50076">
    <property type="entry name" value="DNAJ_2"/>
    <property type="match status" value="1"/>
</dbReference>
<organism evidence="3 4">
    <name type="scientific">Acrasis kona</name>
    <dbReference type="NCBI Taxonomy" id="1008807"/>
    <lineage>
        <taxon>Eukaryota</taxon>
        <taxon>Discoba</taxon>
        <taxon>Heterolobosea</taxon>
        <taxon>Tetramitia</taxon>
        <taxon>Eutetramitia</taxon>
        <taxon>Acrasidae</taxon>
        <taxon>Acrasis</taxon>
    </lineage>
</organism>
<feature type="domain" description="J" evidence="2">
    <location>
        <begin position="8"/>
        <end position="78"/>
    </location>
</feature>
<protein>
    <submittedName>
        <fullName evidence="3">DnaJ</fullName>
    </submittedName>
</protein>
<dbReference type="Proteomes" id="UP001431209">
    <property type="component" value="Unassembled WGS sequence"/>
</dbReference>
<dbReference type="AlphaFoldDB" id="A0AAW2YZC9"/>
<proteinExistence type="predicted"/>
<dbReference type="PANTHER" id="PTHR24074">
    <property type="entry name" value="CO-CHAPERONE PROTEIN DJLA"/>
    <property type="match status" value="1"/>
</dbReference>
<comment type="caution">
    <text evidence="3">The sequence shown here is derived from an EMBL/GenBank/DDBJ whole genome shotgun (WGS) entry which is preliminary data.</text>
</comment>
<dbReference type="PRINTS" id="PR00625">
    <property type="entry name" value="JDOMAIN"/>
</dbReference>
<keyword evidence="1" id="KW-0472">Membrane</keyword>